<sequence>MKRILNFLIADDNYEKRQDLSDLVSENFVECNIDFSESFNSTSKMLREQTYDLVLLDMSMPSFDPRDGKSKSPVKALAGKDLMLKMRYRGISFPVIVVTQFDIFGRHSDAVGIDKLVDDLRDDFPDNFIGCVFYNTQSKSWKQELLDMISGVVNG</sequence>
<protein>
    <submittedName>
        <fullName evidence="1">Response regulator</fullName>
    </submittedName>
</protein>
<gene>
    <name evidence="1" type="ORF">EZV61_02870</name>
</gene>
<dbReference type="EMBL" id="SJXE01000001">
    <property type="protein sequence ID" value="TCI04924.1"/>
    <property type="molecule type" value="Genomic_DNA"/>
</dbReference>
<reference evidence="1 2" key="1">
    <citation type="submission" date="2019-02" db="EMBL/GenBank/DDBJ databases">
        <title>Corallincola luteus sp. nov., a marine bacterium isolated from surface sediment of Bohai Sea in China.</title>
        <authorList>
            <person name="Ren Q."/>
        </authorList>
    </citation>
    <scope>NUCLEOTIDE SEQUENCE [LARGE SCALE GENOMIC DNA]</scope>
    <source>
        <strain evidence="1 2">DASS28</strain>
    </source>
</reference>
<dbReference type="InterPro" id="IPR011006">
    <property type="entry name" value="CheY-like_superfamily"/>
</dbReference>
<dbReference type="RefSeq" id="WP_131414264.1">
    <property type="nucleotide sequence ID" value="NZ_SJXE01000001.1"/>
</dbReference>
<evidence type="ECO:0000313" key="1">
    <source>
        <dbReference type="EMBL" id="TCI04924.1"/>
    </source>
</evidence>
<organism evidence="1 2">
    <name type="scientific">Corallincola luteus</name>
    <dbReference type="NCBI Taxonomy" id="1775177"/>
    <lineage>
        <taxon>Bacteria</taxon>
        <taxon>Pseudomonadati</taxon>
        <taxon>Pseudomonadota</taxon>
        <taxon>Gammaproteobacteria</taxon>
        <taxon>Alteromonadales</taxon>
        <taxon>Psychromonadaceae</taxon>
        <taxon>Corallincola</taxon>
    </lineage>
</organism>
<accession>A0ABY2AP00</accession>
<evidence type="ECO:0000313" key="2">
    <source>
        <dbReference type="Proteomes" id="UP000292554"/>
    </source>
</evidence>
<dbReference type="SUPFAM" id="SSF52172">
    <property type="entry name" value="CheY-like"/>
    <property type="match status" value="1"/>
</dbReference>
<name>A0ABY2AP00_9GAMM</name>
<proteinExistence type="predicted"/>
<comment type="caution">
    <text evidence="1">The sequence shown here is derived from an EMBL/GenBank/DDBJ whole genome shotgun (WGS) entry which is preliminary data.</text>
</comment>
<dbReference type="Gene3D" id="3.40.50.2300">
    <property type="match status" value="1"/>
</dbReference>
<keyword evidence="2" id="KW-1185">Reference proteome</keyword>
<dbReference type="Proteomes" id="UP000292554">
    <property type="component" value="Unassembled WGS sequence"/>
</dbReference>